<keyword evidence="8" id="KW-0811">Translocation</keyword>
<dbReference type="RefSeq" id="WP_039258675.1">
    <property type="nucleotide sequence ID" value="NZ_JDRY01000037.1"/>
</dbReference>
<evidence type="ECO:0000256" key="8">
    <source>
        <dbReference type="ARBA" id="ARBA00023010"/>
    </source>
</evidence>
<dbReference type="AlphaFoldDB" id="A0A0A0IEB2"/>
<reference evidence="11 12" key="1">
    <citation type="submission" date="2014-01" db="EMBL/GenBank/DDBJ databases">
        <title>Plasmidome dynamics in the species complex Clostridium novyi sensu lato converts strains of independent lineages into distinctly different pathogens.</title>
        <authorList>
            <person name="Skarin H."/>
            <person name="Segerman B."/>
        </authorList>
    </citation>
    <scope>NUCLEOTIDE SEQUENCE [LARGE SCALE GENOMIC DNA]</scope>
    <source>
        <strain evidence="11 12">DC5</strain>
    </source>
</reference>
<keyword evidence="7 10" id="KW-1133">Transmembrane helix</keyword>
<organism evidence="11 12">
    <name type="scientific">Clostridium botulinum C/D str. DC5</name>
    <dbReference type="NCBI Taxonomy" id="1443128"/>
    <lineage>
        <taxon>Bacteria</taxon>
        <taxon>Bacillati</taxon>
        <taxon>Bacillota</taxon>
        <taxon>Clostridia</taxon>
        <taxon>Eubacteriales</taxon>
        <taxon>Clostridiaceae</taxon>
        <taxon>Clostridium</taxon>
    </lineage>
</organism>
<evidence type="ECO:0000256" key="4">
    <source>
        <dbReference type="ARBA" id="ARBA00022475"/>
    </source>
</evidence>
<gene>
    <name evidence="11" type="ORF">Z955_08360</name>
</gene>
<evidence type="ECO:0000313" key="11">
    <source>
        <dbReference type="EMBL" id="KGM99292.1"/>
    </source>
</evidence>
<evidence type="ECO:0000256" key="9">
    <source>
        <dbReference type="ARBA" id="ARBA00023136"/>
    </source>
</evidence>
<dbReference type="GO" id="GO:0005886">
    <property type="term" value="C:plasma membrane"/>
    <property type="evidence" value="ECO:0007669"/>
    <property type="project" value="UniProtKB-SubCell"/>
</dbReference>
<evidence type="ECO:0000256" key="2">
    <source>
        <dbReference type="ARBA" id="ARBA00006742"/>
    </source>
</evidence>
<dbReference type="NCBIfam" id="TIGR00739">
    <property type="entry name" value="yajC"/>
    <property type="match status" value="1"/>
</dbReference>
<evidence type="ECO:0000256" key="6">
    <source>
        <dbReference type="ARBA" id="ARBA00022927"/>
    </source>
</evidence>
<evidence type="ECO:0000256" key="5">
    <source>
        <dbReference type="ARBA" id="ARBA00022692"/>
    </source>
</evidence>
<accession>A0A0A0IEB2</accession>
<dbReference type="PANTHER" id="PTHR33909">
    <property type="entry name" value="SEC TRANSLOCON ACCESSORY COMPLEX SUBUNIT YAJC"/>
    <property type="match status" value="1"/>
</dbReference>
<dbReference type="Proteomes" id="UP000030014">
    <property type="component" value="Unassembled WGS sequence"/>
</dbReference>
<evidence type="ECO:0000256" key="1">
    <source>
        <dbReference type="ARBA" id="ARBA00004162"/>
    </source>
</evidence>
<evidence type="ECO:0000256" key="10">
    <source>
        <dbReference type="SAM" id="Phobius"/>
    </source>
</evidence>
<name>A0A0A0IEB2_CLOBO</name>
<comment type="subcellular location">
    <subcellularLocation>
        <location evidence="1">Cell membrane</location>
        <topology evidence="1">Single-pass membrane protein</topology>
    </subcellularLocation>
</comment>
<keyword evidence="4" id="KW-1003">Cell membrane</keyword>
<keyword evidence="6" id="KW-0653">Protein transport</keyword>
<proteinExistence type="inferred from homology"/>
<dbReference type="EMBL" id="JDRY01000037">
    <property type="protein sequence ID" value="KGM99292.1"/>
    <property type="molecule type" value="Genomic_DNA"/>
</dbReference>
<dbReference type="Pfam" id="PF02699">
    <property type="entry name" value="YajC"/>
    <property type="match status" value="1"/>
</dbReference>
<dbReference type="SMART" id="SM01323">
    <property type="entry name" value="YajC"/>
    <property type="match status" value="1"/>
</dbReference>
<keyword evidence="3" id="KW-0813">Transport</keyword>
<dbReference type="InterPro" id="IPR003849">
    <property type="entry name" value="Preprotein_translocase_YajC"/>
</dbReference>
<comment type="caution">
    <text evidence="11">The sequence shown here is derived from an EMBL/GenBank/DDBJ whole genome shotgun (WGS) entry which is preliminary data.</text>
</comment>
<keyword evidence="9 10" id="KW-0472">Membrane</keyword>
<feature type="transmembrane region" description="Helical" evidence="10">
    <location>
        <begin position="6"/>
        <end position="24"/>
    </location>
</feature>
<sequence>MPKPFMPILSLVFVMAIFYAVVLIPEKKRKNKYKSMLDNLKVNDEVVTRGGVVGKIERIHDDFIVISTGPDKVKLKITKNGIGIVINKEESK</sequence>
<evidence type="ECO:0000256" key="7">
    <source>
        <dbReference type="ARBA" id="ARBA00022989"/>
    </source>
</evidence>
<dbReference type="GO" id="GO:0015031">
    <property type="term" value="P:protein transport"/>
    <property type="evidence" value="ECO:0007669"/>
    <property type="project" value="UniProtKB-KW"/>
</dbReference>
<keyword evidence="5 10" id="KW-0812">Transmembrane</keyword>
<evidence type="ECO:0000256" key="3">
    <source>
        <dbReference type="ARBA" id="ARBA00022448"/>
    </source>
</evidence>
<dbReference type="PRINTS" id="PR01853">
    <property type="entry name" value="YAJCTRNLCASE"/>
</dbReference>
<dbReference type="PANTHER" id="PTHR33909:SF1">
    <property type="entry name" value="SEC TRANSLOCON ACCESSORY COMPLEX SUBUNIT YAJC"/>
    <property type="match status" value="1"/>
</dbReference>
<comment type="similarity">
    <text evidence="2">Belongs to the YajC family.</text>
</comment>
<evidence type="ECO:0000313" key="12">
    <source>
        <dbReference type="Proteomes" id="UP000030014"/>
    </source>
</evidence>
<protein>
    <submittedName>
        <fullName evidence="11">Preprotein translocase subunit YajC</fullName>
    </submittedName>
</protein>